<organism evidence="9 10">
    <name type="scientific">Paenibacillus selenitireducens</name>
    <dbReference type="NCBI Taxonomy" id="1324314"/>
    <lineage>
        <taxon>Bacteria</taxon>
        <taxon>Bacillati</taxon>
        <taxon>Bacillota</taxon>
        <taxon>Bacilli</taxon>
        <taxon>Bacillales</taxon>
        <taxon>Paenibacillaceae</taxon>
        <taxon>Paenibacillus</taxon>
    </lineage>
</organism>
<evidence type="ECO:0000256" key="8">
    <source>
        <dbReference type="SAM" id="Phobius"/>
    </source>
</evidence>
<keyword evidence="3" id="KW-1003">Cell membrane</keyword>
<accession>A0A1T2XDK0</accession>
<comment type="caution">
    <text evidence="9">The sequence shown here is derived from an EMBL/GenBank/DDBJ whole genome shotgun (WGS) entry which is preliminary data.</text>
</comment>
<dbReference type="SUPFAM" id="SSF103481">
    <property type="entry name" value="Multidrug resistance efflux transporter EmrE"/>
    <property type="match status" value="1"/>
</dbReference>
<dbReference type="OrthoDB" id="21828at2"/>
<dbReference type="InterPro" id="IPR045324">
    <property type="entry name" value="Small_multidrug_res"/>
</dbReference>
<feature type="transmembrane region" description="Helical" evidence="8">
    <location>
        <begin position="32"/>
        <end position="50"/>
    </location>
</feature>
<name>A0A1T2XDK0_9BACL</name>
<reference evidence="9 10" key="1">
    <citation type="submission" date="2017-01" db="EMBL/GenBank/DDBJ databases">
        <title>Genome analysis of Paenibacillus selenitrireducens ES3-24.</title>
        <authorList>
            <person name="Xu D."/>
            <person name="Yao R."/>
            <person name="Zheng S."/>
        </authorList>
    </citation>
    <scope>NUCLEOTIDE SEQUENCE [LARGE SCALE GENOMIC DNA]</scope>
    <source>
        <strain evidence="9 10">ES3-24</strain>
    </source>
</reference>
<dbReference type="Pfam" id="PF00893">
    <property type="entry name" value="Multi_Drug_Res"/>
    <property type="match status" value="1"/>
</dbReference>
<comment type="similarity">
    <text evidence="7">Belongs to the drug/metabolite transporter (DMT) superfamily. Small multidrug resistance (SMR) (TC 2.A.7.1) family.</text>
</comment>
<dbReference type="STRING" id="1324314.BVG16_15105"/>
<dbReference type="PANTHER" id="PTHR30561">
    <property type="entry name" value="SMR FAMILY PROTON-DEPENDENT DRUG EFFLUX TRANSPORTER SUGE"/>
    <property type="match status" value="1"/>
</dbReference>
<evidence type="ECO:0000313" key="9">
    <source>
        <dbReference type="EMBL" id="OPA77756.1"/>
    </source>
</evidence>
<dbReference type="InterPro" id="IPR000390">
    <property type="entry name" value="Small_drug/metabolite_transptr"/>
</dbReference>
<gene>
    <name evidence="9" type="ORF">BVG16_15105</name>
</gene>
<dbReference type="GO" id="GO:0022857">
    <property type="term" value="F:transmembrane transporter activity"/>
    <property type="evidence" value="ECO:0007669"/>
    <property type="project" value="InterPro"/>
</dbReference>
<evidence type="ECO:0000256" key="2">
    <source>
        <dbReference type="ARBA" id="ARBA00022448"/>
    </source>
</evidence>
<evidence type="ECO:0000256" key="4">
    <source>
        <dbReference type="ARBA" id="ARBA00022692"/>
    </source>
</evidence>
<protein>
    <submittedName>
        <fullName evidence="9">QacE family quaternary ammonium compound efflux SMR transporter</fullName>
    </submittedName>
</protein>
<keyword evidence="10" id="KW-1185">Reference proteome</keyword>
<keyword evidence="5 8" id="KW-1133">Transmembrane helix</keyword>
<keyword evidence="6 8" id="KW-0472">Membrane</keyword>
<dbReference type="RefSeq" id="WP_078499500.1">
    <property type="nucleotide sequence ID" value="NZ_MSZX01000005.1"/>
</dbReference>
<proteinExistence type="inferred from homology"/>
<dbReference type="PANTHER" id="PTHR30561:SF0">
    <property type="entry name" value="GUANIDINIUM EXPORTER"/>
    <property type="match status" value="1"/>
</dbReference>
<dbReference type="Gene3D" id="1.10.3730.20">
    <property type="match status" value="1"/>
</dbReference>
<dbReference type="GO" id="GO:0005886">
    <property type="term" value="C:plasma membrane"/>
    <property type="evidence" value="ECO:0007669"/>
    <property type="project" value="UniProtKB-SubCell"/>
</dbReference>
<keyword evidence="2" id="KW-0813">Transport</keyword>
<dbReference type="EMBL" id="MSZX01000005">
    <property type="protein sequence ID" value="OPA77756.1"/>
    <property type="molecule type" value="Genomic_DNA"/>
</dbReference>
<sequence length="104" mass="11203">MAWLLLVLAGCCETLGVSMINKLNKDKKWSSLLFLIVSFGLSFLFLSISMKTLPMGTAYAIWTGIGASGGAFVGMFFFGESKDWKRIVCIAIVLGSAVGLKLIS</sequence>
<dbReference type="Proteomes" id="UP000190188">
    <property type="component" value="Unassembled WGS sequence"/>
</dbReference>
<evidence type="ECO:0000256" key="5">
    <source>
        <dbReference type="ARBA" id="ARBA00022989"/>
    </source>
</evidence>
<dbReference type="InterPro" id="IPR037185">
    <property type="entry name" value="EmrE-like"/>
</dbReference>
<evidence type="ECO:0000256" key="1">
    <source>
        <dbReference type="ARBA" id="ARBA00004651"/>
    </source>
</evidence>
<keyword evidence="4 7" id="KW-0812">Transmembrane</keyword>
<comment type="subcellular location">
    <subcellularLocation>
        <location evidence="1 7">Cell membrane</location>
        <topology evidence="1 7">Multi-pass membrane protein</topology>
    </subcellularLocation>
</comment>
<feature type="transmembrane region" description="Helical" evidence="8">
    <location>
        <begin position="57"/>
        <end position="78"/>
    </location>
</feature>
<evidence type="ECO:0000256" key="7">
    <source>
        <dbReference type="RuleBase" id="RU003942"/>
    </source>
</evidence>
<evidence type="ECO:0000313" key="10">
    <source>
        <dbReference type="Proteomes" id="UP000190188"/>
    </source>
</evidence>
<dbReference type="AlphaFoldDB" id="A0A1T2XDK0"/>
<dbReference type="FunFam" id="1.10.3730.20:FF:000001">
    <property type="entry name" value="Quaternary ammonium compound resistance transporter SugE"/>
    <property type="match status" value="1"/>
</dbReference>
<evidence type="ECO:0000256" key="3">
    <source>
        <dbReference type="ARBA" id="ARBA00022475"/>
    </source>
</evidence>
<evidence type="ECO:0000256" key="6">
    <source>
        <dbReference type="ARBA" id="ARBA00023136"/>
    </source>
</evidence>